<dbReference type="InterPro" id="IPR001381">
    <property type="entry name" value="DHquinase_I"/>
</dbReference>
<comment type="pathway">
    <text evidence="1">Metabolic intermediate biosynthesis; chorismate biosynthesis; chorismate from D-erythrose 4-phosphate and phosphoenolpyruvate: step 4/7.</text>
</comment>
<dbReference type="SUPFAM" id="SSF51569">
    <property type="entry name" value="Aldolase"/>
    <property type="match status" value="1"/>
</dbReference>
<gene>
    <name evidence="4" type="ORF">GCM10010430_36540</name>
</gene>
<dbReference type="InterPro" id="IPR036291">
    <property type="entry name" value="NAD(P)-bd_dom_sf"/>
</dbReference>
<feature type="domain" description="Shikimate dehydrogenase substrate binding N-terminal" evidence="3">
    <location>
        <begin position="238"/>
        <end position="318"/>
    </location>
</feature>
<dbReference type="Pfam" id="PF01487">
    <property type="entry name" value="DHquinase_I"/>
    <property type="match status" value="1"/>
</dbReference>
<dbReference type="PANTHER" id="PTHR21089">
    <property type="entry name" value="SHIKIMATE DEHYDROGENASE"/>
    <property type="match status" value="1"/>
</dbReference>
<protein>
    <recommendedName>
        <fullName evidence="3">Shikimate dehydrogenase substrate binding N-terminal domain-containing protein</fullName>
    </recommendedName>
</protein>
<dbReference type="RefSeq" id="WP_344637479.1">
    <property type="nucleotide sequence ID" value="NZ_BAAATR010000015.1"/>
</dbReference>
<dbReference type="InterPro" id="IPR013785">
    <property type="entry name" value="Aldolase_TIM"/>
</dbReference>
<dbReference type="Gene3D" id="3.40.50.10860">
    <property type="entry name" value="Leucine Dehydrogenase, chain A, domain 1"/>
    <property type="match status" value="1"/>
</dbReference>
<dbReference type="EMBL" id="BAAATR010000015">
    <property type="protein sequence ID" value="GAA2250433.1"/>
    <property type="molecule type" value="Genomic_DNA"/>
</dbReference>
<evidence type="ECO:0000256" key="1">
    <source>
        <dbReference type="ARBA" id="ARBA00004871"/>
    </source>
</evidence>
<comment type="caution">
    <text evidence="4">The sequence shown here is derived from an EMBL/GenBank/DDBJ whole genome shotgun (WGS) entry which is preliminary data.</text>
</comment>
<accession>A0ABP5R656</accession>
<proteinExistence type="predicted"/>
<dbReference type="PANTHER" id="PTHR21089:SF1">
    <property type="entry name" value="BIFUNCTIONAL 3-DEHYDROQUINATE DEHYDRATASE_SHIKIMATE DEHYDROGENASE, CHLOROPLASTIC"/>
    <property type="match status" value="1"/>
</dbReference>
<dbReference type="InterPro" id="IPR046346">
    <property type="entry name" value="Aminoacid_DH-like_N_sf"/>
</dbReference>
<dbReference type="Gene3D" id="3.40.50.720">
    <property type="entry name" value="NAD(P)-binding Rossmann-like Domain"/>
    <property type="match status" value="1"/>
</dbReference>
<reference evidence="5" key="1">
    <citation type="journal article" date="2019" name="Int. J. Syst. Evol. Microbiol.">
        <title>The Global Catalogue of Microorganisms (GCM) 10K type strain sequencing project: providing services to taxonomists for standard genome sequencing and annotation.</title>
        <authorList>
            <consortium name="The Broad Institute Genomics Platform"/>
            <consortium name="The Broad Institute Genome Sequencing Center for Infectious Disease"/>
            <person name="Wu L."/>
            <person name="Ma J."/>
        </authorList>
    </citation>
    <scope>NUCLEOTIDE SEQUENCE [LARGE SCALE GENOMIC DNA]</scope>
    <source>
        <strain evidence="5">JCM 7356</strain>
    </source>
</reference>
<dbReference type="SUPFAM" id="SSF53223">
    <property type="entry name" value="Aminoacid dehydrogenase-like, N-terminal domain"/>
    <property type="match status" value="1"/>
</dbReference>
<dbReference type="Pfam" id="PF08501">
    <property type="entry name" value="Shikimate_dh_N"/>
    <property type="match status" value="1"/>
</dbReference>
<dbReference type="SUPFAM" id="SSF51735">
    <property type="entry name" value="NAD(P)-binding Rossmann-fold domains"/>
    <property type="match status" value="1"/>
</dbReference>
<dbReference type="InterPro" id="IPR022893">
    <property type="entry name" value="Shikimate_DH_fam"/>
</dbReference>
<dbReference type="Proteomes" id="UP001500305">
    <property type="component" value="Unassembled WGS sequence"/>
</dbReference>
<keyword evidence="5" id="KW-1185">Reference proteome</keyword>
<dbReference type="InterPro" id="IPR013708">
    <property type="entry name" value="Shikimate_DH-bd_N"/>
</dbReference>
<evidence type="ECO:0000256" key="2">
    <source>
        <dbReference type="ARBA" id="ARBA00023141"/>
    </source>
</evidence>
<keyword evidence="2" id="KW-0028">Amino-acid biosynthesis</keyword>
<evidence type="ECO:0000313" key="4">
    <source>
        <dbReference type="EMBL" id="GAA2250433.1"/>
    </source>
</evidence>
<sequence>MSEPGTGGAGAGRRAALVAVVAAADELGHASLSGLDPVADGLEVRADLVGDPEPRRLRRLFGGRLIYTLRTRRQGGNHGGAPAERRERLLRAAAEYDLVDLEWPDDLVPELTSRIPPWQRRVSWHGPEREHGGMRSLFGAMAGVPAALYLLVPKSSPAAAPGLLAALGRSDVTAFGIGESGLWTRVLAPWLGAPVAFGRVGEAGADGMPSVRRLALDYGLPALPRLDALYGIAGPAPEHSLAPRLYNAALRELGLPALYLPFATDSLACLLRSAAVLGGRTGLALRGLTVTAPHKEDAMGLADQVTPSARGAGAANVLWHRDGRWHADTTDAAAALDALARAGVDPAGRRAAVIGCGGAGRAAALALHLAGASVTLVNRGRARGRQAAALTGLPFVPLARFSARGYSLLVHATPLADSAPFRLAAADPGAAVLDLVYRDGPTALAAAARSHGLPVIDGREVLLVEMREQFRLLTGRRMPLGPALLALGLRRRTEVRPAGNQ</sequence>
<organism evidence="4 5">
    <name type="scientific">Kitasatospora cystarginea</name>
    <dbReference type="NCBI Taxonomy" id="58350"/>
    <lineage>
        <taxon>Bacteria</taxon>
        <taxon>Bacillati</taxon>
        <taxon>Actinomycetota</taxon>
        <taxon>Actinomycetes</taxon>
        <taxon>Kitasatosporales</taxon>
        <taxon>Streptomycetaceae</taxon>
        <taxon>Kitasatospora</taxon>
    </lineage>
</organism>
<name>A0ABP5R656_9ACTN</name>
<evidence type="ECO:0000259" key="3">
    <source>
        <dbReference type="Pfam" id="PF08501"/>
    </source>
</evidence>
<evidence type="ECO:0000313" key="5">
    <source>
        <dbReference type="Proteomes" id="UP001500305"/>
    </source>
</evidence>
<keyword evidence="2" id="KW-0057">Aromatic amino acid biosynthesis</keyword>
<dbReference type="Gene3D" id="3.20.20.70">
    <property type="entry name" value="Aldolase class I"/>
    <property type="match status" value="1"/>
</dbReference>